<reference evidence="3 4" key="2">
    <citation type="submission" date="2024-07" db="EMBL/GenBank/DDBJ databases">
        <authorList>
            <person name="Akdeniz Z."/>
        </authorList>
    </citation>
    <scope>NUCLEOTIDE SEQUENCE [LARGE SCALE GENOMIC DNA]</scope>
</reference>
<sequence length="179" mass="21086">MSIIYWYLKLASIYINSKLKQLAQVQTLSYILFFQQLILLFVLSSSIYEFIQFKNYFLLLNTILFFSVLLSRFYSDIFCYELSSILSAFILRFMFLYIVYLTVNCVQKGVGIQDAHEYFYFGINIGLLVGHEILTFVCIQKMEKIQMERNLIMVRVKNPIDNFKIVVIGRKVGIVRAKT</sequence>
<feature type="transmembrane region" description="Helical" evidence="1">
    <location>
        <begin position="56"/>
        <end position="75"/>
    </location>
</feature>
<dbReference type="EMBL" id="CAXDID020000205">
    <property type="protein sequence ID" value="CAL6055282.1"/>
    <property type="molecule type" value="Genomic_DNA"/>
</dbReference>
<comment type="caution">
    <text evidence="2">The sequence shown here is derived from an EMBL/GenBank/DDBJ whole genome shotgun (WGS) entry which is preliminary data.</text>
</comment>
<keyword evidence="1" id="KW-1133">Transmembrane helix</keyword>
<keyword evidence="4" id="KW-1185">Reference proteome</keyword>
<evidence type="ECO:0000256" key="1">
    <source>
        <dbReference type="SAM" id="Phobius"/>
    </source>
</evidence>
<proteinExistence type="predicted"/>
<protein>
    <submittedName>
        <fullName evidence="3">Hypothetical_protein</fullName>
    </submittedName>
</protein>
<feature type="transmembrane region" description="Helical" evidence="1">
    <location>
        <begin position="82"/>
        <end position="103"/>
    </location>
</feature>
<feature type="transmembrane region" description="Helical" evidence="1">
    <location>
        <begin position="118"/>
        <end position="139"/>
    </location>
</feature>
<dbReference type="EMBL" id="CATOUU010000056">
    <property type="protein sequence ID" value="CAI9914783.1"/>
    <property type="molecule type" value="Genomic_DNA"/>
</dbReference>
<evidence type="ECO:0000313" key="3">
    <source>
        <dbReference type="EMBL" id="CAL6055282.1"/>
    </source>
</evidence>
<feature type="transmembrane region" description="Helical" evidence="1">
    <location>
        <begin position="28"/>
        <end position="50"/>
    </location>
</feature>
<keyword evidence="1" id="KW-0812">Transmembrane</keyword>
<keyword evidence="1" id="KW-0472">Membrane</keyword>
<reference evidence="2" key="1">
    <citation type="submission" date="2023-06" db="EMBL/GenBank/DDBJ databases">
        <authorList>
            <person name="Kurt Z."/>
        </authorList>
    </citation>
    <scope>NUCLEOTIDE SEQUENCE</scope>
</reference>
<dbReference type="AlphaFoldDB" id="A0AA86N8F9"/>
<name>A0AA86N8F9_9EUKA</name>
<organism evidence="2">
    <name type="scientific">Hexamita inflata</name>
    <dbReference type="NCBI Taxonomy" id="28002"/>
    <lineage>
        <taxon>Eukaryota</taxon>
        <taxon>Metamonada</taxon>
        <taxon>Diplomonadida</taxon>
        <taxon>Hexamitidae</taxon>
        <taxon>Hexamitinae</taxon>
        <taxon>Hexamita</taxon>
    </lineage>
</organism>
<accession>A0AA86N8F9</accession>
<evidence type="ECO:0000313" key="4">
    <source>
        <dbReference type="Proteomes" id="UP001642409"/>
    </source>
</evidence>
<dbReference type="Proteomes" id="UP001642409">
    <property type="component" value="Unassembled WGS sequence"/>
</dbReference>
<gene>
    <name evidence="2" type="ORF">HINF_LOCUS2428</name>
    <name evidence="3" type="ORF">HINF_LOCUS46471</name>
</gene>
<evidence type="ECO:0000313" key="2">
    <source>
        <dbReference type="EMBL" id="CAI9914783.1"/>
    </source>
</evidence>